<evidence type="ECO:0000256" key="8">
    <source>
        <dbReference type="ARBA" id="ARBA00023010"/>
    </source>
</evidence>
<evidence type="ECO:0000313" key="13">
    <source>
        <dbReference type="EMBL" id="KAK4773659.1"/>
    </source>
</evidence>
<evidence type="ECO:0000256" key="5">
    <source>
        <dbReference type="ARBA" id="ARBA00022824"/>
    </source>
</evidence>
<protein>
    <recommendedName>
        <fullName evidence="10">Protein transport protein Sec61 subunit beta</fullName>
    </recommendedName>
</protein>
<evidence type="ECO:0000256" key="1">
    <source>
        <dbReference type="ARBA" id="ARBA00004389"/>
    </source>
</evidence>
<dbReference type="AlphaFoldDB" id="A0AAN7QNY4"/>
<comment type="function">
    <text evidence="10">Necessary for protein translocation in the endoplasmic reticulum.</text>
</comment>
<dbReference type="GO" id="GO:0006886">
    <property type="term" value="P:intracellular protein transport"/>
    <property type="evidence" value="ECO:0007669"/>
    <property type="project" value="InterPro"/>
</dbReference>
<evidence type="ECO:0000256" key="11">
    <source>
        <dbReference type="SAM" id="MobiDB-lite"/>
    </source>
</evidence>
<evidence type="ECO:0000256" key="2">
    <source>
        <dbReference type="ARBA" id="ARBA00006103"/>
    </source>
</evidence>
<dbReference type="InterPro" id="IPR030671">
    <property type="entry name" value="Sec61-beta/Sbh"/>
</dbReference>
<dbReference type="InterPro" id="IPR016482">
    <property type="entry name" value="SecG/Sec61-beta/Sbh"/>
</dbReference>
<dbReference type="EMBL" id="JAXIOK010000004">
    <property type="protein sequence ID" value="KAK4773659.1"/>
    <property type="molecule type" value="Genomic_DNA"/>
</dbReference>
<keyword evidence="4 12" id="KW-0812">Transmembrane</keyword>
<accession>A0AAN7QNY4</accession>
<keyword evidence="9 10" id="KW-0472">Membrane</keyword>
<keyword evidence="7 12" id="KW-1133">Transmembrane helix</keyword>
<dbReference type="Pfam" id="PF03911">
    <property type="entry name" value="Sec61_beta"/>
    <property type="match status" value="1"/>
</dbReference>
<dbReference type="PANTHER" id="PTHR13509">
    <property type="entry name" value="SEC61 SUBUNIT BETA"/>
    <property type="match status" value="1"/>
</dbReference>
<evidence type="ECO:0000256" key="9">
    <source>
        <dbReference type="ARBA" id="ARBA00023136"/>
    </source>
</evidence>
<keyword evidence="6 10" id="KW-0653">Protein transport</keyword>
<dbReference type="GO" id="GO:0005784">
    <property type="term" value="C:Sec61 translocon complex"/>
    <property type="evidence" value="ECO:0007669"/>
    <property type="project" value="UniProtKB-UniRule"/>
</dbReference>
<keyword evidence="5 10" id="KW-0256">Endoplasmic reticulum</keyword>
<evidence type="ECO:0000256" key="4">
    <source>
        <dbReference type="ARBA" id="ARBA00022692"/>
    </source>
</evidence>
<evidence type="ECO:0000313" key="14">
    <source>
        <dbReference type="Proteomes" id="UP001345219"/>
    </source>
</evidence>
<sequence>MARGPLQIQSAATSRPGVIAPRGSAAATAGMRRRKLTGGSNSSAGVSGGSGPGNNMLRLYTDESPGLKITPTAVLFMSVCFIASVTALHVFGKLYRSKTGSSV</sequence>
<comment type="similarity">
    <text evidence="2 10">Belongs to the SEC61-beta family.</text>
</comment>
<dbReference type="Proteomes" id="UP001345219">
    <property type="component" value="Chromosome 22"/>
</dbReference>
<proteinExistence type="inferred from homology"/>
<organism evidence="13 14">
    <name type="scientific">Trapa incisa</name>
    <dbReference type="NCBI Taxonomy" id="236973"/>
    <lineage>
        <taxon>Eukaryota</taxon>
        <taxon>Viridiplantae</taxon>
        <taxon>Streptophyta</taxon>
        <taxon>Embryophyta</taxon>
        <taxon>Tracheophyta</taxon>
        <taxon>Spermatophyta</taxon>
        <taxon>Magnoliopsida</taxon>
        <taxon>eudicotyledons</taxon>
        <taxon>Gunneridae</taxon>
        <taxon>Pentapetalae</taxon>
        <taxon>rosids</taxon>
        <taxon>malvids</taxon>
        <taxon>Myrtales</taxon>
        <taxon>Lythraceae</taxon>
        <taxon>Trapa</taxon>
    </lineage>
</organism>
<dbReference type="PIRSF" id="PIRSF006398">
    <property type="entry name" value="Sec61_beta_euk"/>
    <property type="match status" value="1"/>
</dbReference>
<evidence type="ECO:0000256" key="12">
    <source>
        <dbReference type="SAM" id="Phobius"/>
    </source>
</evidence>
<evidence type="ECO:0000256" key="7">
    <source>
        <dbReference type="ARBA" id="ARBA00022989"/>
    </source>
</evidence>
<name>A0AAN7QNY4_9MYRT</name>
<keyword evidence="14" id="KW-1185">Reference proteome</keyword>
<evidence type="ECO:0000256" key="6">
    <source>
        <dbReference type="ARBA" id="ARBA00022927"/>
    </source>
</evidence>
<keyword evidence="3 10" id="KW-0813">Transport</keyword>
<comment type="subcellular location">
    <subcellularLocation>
        <location evidence="1">Endoplasmic reticulum membrane</location>
        <topology evidence="1">Single-pass membrane protein</topology>
    </subcellularLocation>
</comment>
<feature type="transmembrane region" description="Helical" evidence="12">
    <location>
        <begin position="69"/>
        <end position="91"/>
    </location>
</feature>
<evidence type="ECO:0000256" key="3">
    <source>
        <dbReference type="ARBA" id="ARBA00022448"/>
    </source>
</evidence>
<comment type="caution">
    <text evidence="13">The sequence shown here is derived from an EMBL/GenBank/DDBJ whole genome shotgun (WGS) entry which is preliminary data.</text>
</comment>
<reference evidence="13 14" key="1">
    <citation type="journal article" date="2023" name="Hortic Res">
        <title>Pangenome of water caltrop reveals structural variations and asymmetric subgenome divergence after allopolyploidization.</title>
        <authorList>
            <person name="Zhang X."/>
            <person name="Chen Y."/>
            <person name="Wang L."/>
            <person name="Yuan Y."/>
            <person name="Fang M."/>
            <person name="Shi L."/>
            <person name="Lu R."/>
            <person name="Comes H.P."/>
            <person name="Ma Y."/>
            <person name="Chen Y."/>
            <person name="Huang G."/>
            <person name="Zhou Y."/>
            <person name="Zheng Z."/>
            <person name="Qiu Y."/>
        </authorList>
    </citation>
    <scope>NUCLEOTIDE SEQUENCE [LARGE SCALE GENOMIC DNA]</scope>
    <source>
        <tissue evidence="13">Roots</tissue>
    </source>
</reference>
<gene>
    <name evidence="13" type="ORF">SAY87_028678</name>
</gene>
<feature type="region of interest" description="Disordered" evidence="11">
    <location>
        <begin position="1"/>
        <end position="57"/>
    </location>
</feature>
<keyword evidence="8 10" id="KW-0811">Translocation</keyword>
<evidence type="ECO:0000256" key="10">
    <source>
        <dbReference type="PIRNR" id="PIRNR006398"/>
    </source>
</evidence>